<proteinExistence type="predicted"/>
<evidence type="ECO:0000313" key="2">
    <source>
        <dbReference type="EMBL" id="BBX44619.1"/>
    </source>
</evidence>
<name>A0A7I7KS99_9MYCO</name>
<dbReference type="Proteomes" id="UP000465866">
    <property type="component" value="Chromosome"/>
</dbReference>
<dbReference type="KEGG" id="mcoo:MCOO_06340"/>
<dbReference type="RefSeq" id="WP_163775046.1">
    <property type="nucleotide sequence ID" value="NZ_AP022569.1"/>
</dbReference>
<dbReference type="EMBL" id="AP022569">
    <property type="protein sequence ID" value="BBX44619.1"/>
    <property type="molecule type" value="Genomic_DNA"/>
</dbReference>
<keyword evidence="3" id="KW-1185">Reference proteome</keyword>
<organism evidence="2 3">
    <name type="scientific">Mycobacterium cookii</name>
    <dbReference type="NCBI Taxonomy" id="1775"/>
    <lineage>
        <taxon>Bacteria</taxon>
        <taxon>Bacillati</taxon>
        <taxon>Actinomycetota</taxon>
        <taxon>Actinomycetes</taxon>
        <taxon>Mycobacteriales</taxon>
        <taxon>Mycobacteriaceae</taxon>
        <taxon>Mycobacterium</taxon>
    </lineage>
</organism>
<evidence type="ECO:0000259" key="1">
    <source>
        <dbReference type="Pfam" id="PF05305"/>
    </source>
</evidence>
<dbReference type="AlphaFoldDB" id="A0A7I7KS99"/>
<reference evidence="2 3" key="1">
    <citation type="journal article" date="2019" name="Emerg. Microbes Infect.">
        <title>Comprehensive subspecies identification of 175 nontuberculous mycobacteria species based on 7547 genomic profiles.</title>
        <authorList>
            <person name="Matsumoto Y."/>
            <person name="Kinjo T."/>
            <person name="Motooka D."/>
            <person name="Nabeya D."/>
            <person name="Jung N."/>
            <person name="Uechi K."/>
            <person name="Horii T."/>
            <person name="Iida T."/>
            <person name="Fujita J."/>
            <person name="Nakamura S."/>
        </authorList>
    </citation>
    <scope>NUCLEOTIDE SEQUENCE [LARGE SCALE GENOMIC DNA]</scope>
    <source>
        <strain evidence="2 3">JCM 12404</strain>
    </source>
</reference>
<feature type="domain" description="DUF732" evidence="1">
    <location>
        <begin position="51"/>
        <end position="134"/>
    </location>
</feature>
<dbReference type="InterPro" id="IPR007969">
    <property type="entry name" value="DUF732"/>
</dbReference>
<sequence>MRVWSTHTPRPRSAWILDGATVFAGALVGASLILTAATSCAGAAGADPSQQDQFLALLGQEQIPPTGDGEVPGVVARAHQLCAAANGGTPINALVDEEMNRGYAENPALRLYADRVRRTAVRFITASVDIYCPNHKGELPPYE</sequence>
<accession>A0A7I7KS99</accession>
<dbReference type="Pfam" id="PF05305">
    <property type="entry name" value="DUF732"/>
    <property type="match status" value="1"/>
</dbReference>
<evidence type="ECO:0000313" key="3">
    <source>
        <dbReference type="Proteomes" id="UP000465866"/>
    </source>
</evidence>
<protein>
    <recommendedName>
        <fullName evidence="1">DUF732 domain-containing protein</fullName>
    </recommendedName>
</protein>
<gene>
    <name evidence="2" type="ORF">MCOO_06340</name>
</gene>